<evidence type="ECO:0000256" key="5">
    <source>
        <dbReference type="RuleBase" id="RU000363"/>
    </source>
</evidence>
<keyword evidence="3" id="KW-0521">NADP</keyword>
<organism evidence="6 7">
    <name type="scientific">Dothistroma septosporum (strain NZE10 / CBS 128990)</name>
    <name type="common">Red band needle blight fungus</name>
    <name type="synonym">Mycosphaerella pini</name>
    <dbReference type="NCBI Taxonomy" id="675120"/>
    <lineage>
        <taxon>Eukaryota</taxon>
        <taxon>Fungi</taxon>
        <taxon>Dikarya</taxon>
        <taxon>Ascomycota</taxon>
        <taxon>Pezizomycotina</taxon>
        <taxon>Dothideomycetes</taxon>
        <taxon>Dothideomycetidae</taxon>
        <taxon>Mycosphaerellales</taxon>
        <taxon>Mycosphaerellaceae</taxon>
        <taxon>Dothistroma</taxon>
    </lineage>
</organism>
<dbReference type="GO" id="GO:0005811">
    <property type="term" value="C:lipid droplet"/>
    <property type="evidence" value="ECO:0007669"/>
    <property type="project" value="TreeGrafter"/>
</dbReference>
<proteinExistence type="inferred from homology"/>
<dbReference type="Proteomes" id="UP000016933">
    <property type="component" value="Unassembled WGS sequence"/>
</dbReference>
<dbReference type="OMA" id="WISYYLP"/>
<dbReference type="GO" id="GO:0005783">
    <property type="term" value="C:endoplasmic reticulum"/>
    <property type="evidence" value="ECO:0007669"/>
    <property type="project" value="TreeGrafter"/>
</dbReference>
<dbReference type="GO" id="GO:0006654">
    <property type="term" value="P:phosphatidic acid biosynthetic process"/>
    <property type="evidence" value="ECO:0007669"/>
    <property type="project" value="TreeGrafter"/>
</dbReference>
<dbReference type="PROSITE" id="PS00061">
    <property type="entry name" value="ADH_SHORT"/>
    <property type="match status" value="1"/>
</dbReference>
<accession>N1PGW5</accession>
<gene>
    <name evidence="6" type="ORF">DOTSEDRAFT_82322</name>
</gene>
<evidence type="ECO:0000256" key="4">
    <source>
        <dbReference type="ARBA" id="ARBA00023002"/>
    </source>
</evidence>
<comment type="pathway">
    <text evidence="1">Mycotoxin biosynthesis.</text>
</comment>
<dbReference type="EMBL" id="KB446543">
    <property type="protein sequence ID" value="EME40770.1"/>
    <property type="molecule type" value="Genomic_DNA"/>
</dbReference>
<dbReference type="SUPFAM" id="SSF51735">
    <property type="entry name" value="NAD(P)-binding Rossmann-fold domains"/>
    <property type="match status" value="1"/>
</dbReference>
<dbReference type="HOGENOM" id="CLU_010194_2_9_1"/>
<protein>
    <submittedName>
        <fullName evidence="6">Uncharacterized protein</fullName>
    </submittedName>
</protein>
<evidence type="ECO:0000256" key="3">
    <source>
        <dbReference type="ARBA" id="ARBA00022857"/>
    </source>
</evidence>
<dbReference type="Pfam" id="PF00106">
    <property type="entry name" value="adh_short"/>
    <property type="match status" value="1"/>
</dbReference>
<keyword evidence="7" id="KW-1185">Reference proteome</keyword>
<dbReference type="Gene3D" id="3.40.50.720">
    <property type="entry name" value="NAD(P)-binding Rossmann-like Domain"/>
    <property type="match status" value="1"/>
</dbReference>
<dbReference type="PRINTS" id="PR00080">
    <property type="entry name" value="SDRFAMILY"/>
</dbReference>
<dbReference type="STRING" id="675120.N1PGW5"/>
<dbReference type="GO" id="GO:0004806">
    <property type="term" value="F:triacylglycerol lipase activity"/>
    <property type="evidence" value="ECO:0007669"/>
    <property type="project" value="TreeGrafter"/>
</dbReference>
<dbReference type="GO" id="GO:0019433">
    <property type="term" value="P:triglyceride catabolic process"/>
    <property type="evidence" value="ECO:0007669"/>
    <property type="project" value="TreeGrafter"/>
</dbReference>
<name>N1PGW5_DOTSN</name>
<evidence type="ECO:0000256" key="1">
    <source>
        <dbReference type="ARBA" id="ARBA00004685"/>
    </source>
</evidence>
<evidence type="ECO:0000313" key="6">
    <source>
        <dbReference type="EMBL" id="EME40770.1"/>
    </source>
</evidence>
<dbReference type="CDD" id="cd05374">
    <property type="entry name" value="17beta-HSD-like_SDR_c"/>
    <property type="match status" value="1"/>
</dbReference>
<keyword evidence="4" id="KW-0560">Oxidoreductase</keyword>
<dbReference type="GO" id="GO:0000140">
    <property type="term" value="F:acylglycerone-phosphate reductase (NADP+) activity"/>
    <property type="evidence" value="ECO:0007669"/>
    <property type="project" value="TreeGrafter"/>
</dbReference>
<comment type="similarity">
    <text evidence="2 5">Belongs to the short-chain dehydrogenases/reductases (SDR) family.</text>
</comment>
<reference evidence="7" key="1">
    <citation type="journal article" date="2012" name="PLoS Genet.">
        <title>The genomes of the fungal plant pathogens Cladosporium fulvum and Dothistroma septosporum reveal adaptation to different hosts and lifestyles but also signatures of common ancestry.</title>
        <authorList>
            <person name="de Wit P.J.G.M."/>
            <person name="van der Burgt A."/>
            <person name="Oekmen B."/>
            <person name="Stergiopoulos I."/>
            <person name="Abd-Elsalam K.A."/>
            <person name="Aerts A.L."/>
            <person name="Bahkali A.H."/>
            <person name="Beenen H.G."/>
            <person name="Chettri P."/>
            <person name="Cox M.P."/>
            <person name="Datema E."/>
            <person name="de Vries R.P."/>
            <person name="Dhillon B."/>
            <person name="Ganley A.R."/>
            <person name="Griffiths S.A."/>
            <person name="Guo Y."/>
            <person name="Hamelin R.C."/>
            <person name="Henrissat B."/>
            <person name="Kabir M.S."/>
            <person name="Jashni M.K."/>
            <person name="Kema G."/>
            <person name="Klaubauf S."/>
            <person name="Lapidus A."/>
            <person name="Levasseur A."/>
            <person name="Lindquist E."/>
            <person name="Mehrabi R."/>
            <person name="Ohm R.A."/>
            <person name="Owen T.J."/>
            <person name="Salamov A."/>
            <person name="Schwelm A."/>
            <person name="Schijlen E."/>
            <person name="Sun H."/>
            <person name="van den Burg H.A."/>
            <person name="van Ham R.C.H.J."/>
            <person name="Zhang S."/>
            <person name="Goodwin S.B."/>
            <person name="Grigoriev I.V."/>
            <person name="Collemare J."/>
            <person name="Bradshaw R.E."/>
        </authorList>
    </citation>
    <scope>NUCLEOTIDE SEQUENCE [LARGE SCALE GENOMIC DNA]</scope>
    <source>
        <strain evidence="7">NZE10 / CBS 128990</strain>
    </source>
</reference>
<reference evidence="6 7" key="2">
    <citation type="journal article" date="2012" name="PLoS Pathog.">
        <title>Diverse lifestyles and strategies of plant pathogenesis encoded in the genomes of eighteen Dothideomycetes fungi.</title>
        <authorList>
            <person name="Ohm R.A."/>
            <person name="Feau N."/>
            <person name="Henrissat B."/>
            <person name="Schoch C.L."/>
            <person name="Horwitz B.A."/>
            <person name="Barry K.W."/>
            <person name="Condon B.J."/>
            <person name="Copeland A.C."/>
            <person name="Dhillon B."/>
            <person name="Glaser F."/>
            <person name="Hesse C.N."/>
            <person name="Kosti I."/>
            <person name="LaButti K."/>
            <person name="Lindquist E.A."/>
            <person name="Lucas S."/>
            <person name="Salamov A.A."/>
            <person name="Bradshaw R.E."/>
            <person name="Ciuffetti L."/>
            <person name="Hamelin R.C."/>
            <person name="Kema G.H.J."/>
            <person name="Lawrence C."/>
            <person name="Scott J.A."/>
            <person name="Spatafora J.W."/>
            <person name="Turgeon B.G."/>
            <person name="de Wit P.J.G.M."/>
            <person name="Zhong S."/>
            <person name="Goodwin S.B."/>
            <person name="Grigoriev I.V."/>
        </authorList>
    </citation>
    <scope>NUCLEOTIDE SEQUENCE [LARGE SCALE GENOMIC DNA]</scope>
    <source>
        <strain evidence="7">NZE10 / CBS 128990</strain>
    </source>
</reference>
<dbReference type="AlphaFoldDB" id="N1PGW5"/>
<dbReference type="InterPro" id="IPR036291">
    <property type="entry name" value="NAD(P)-bd_dom_sf"/>
</dbReference>
<dbReference type="PANTHER" id="PTHR44169">
    <property type="entry name" value="NADPH-DEPENDENT 1-ACYLDIHYDROXYACETONE PHOSPHATE REDUCTASE"/>
    <property type="match status" value="1"/>
</dbReference>
<dbReference type="eggNOG" id="KOG1209">
    <property type="taxonomic scope" value="Eukaryota"/>
</dbReference>
<evidence type="ECO:0000256" key="2">
    <source>
        <dbReference type="ARBA" id="ARBA00006484"/>
    </source>
</evidence>
<evidence type="ECO:0000313" key="7">
    <source>
        <dbReference type="Proteomes" id="UP000016933"/>
    </source>
</evidence>
<dbReference type="PRINTS" id="PR00081">
    <property type="entry name" value="GDHRDH"/>
</dbReference>
<dbReference type="InterPro" id="IPR020904">
    <property type="entry name" value="Sc_DH/Rdtase_CS"/>
</dbReference>
<dbReference type="InterPro" id="IPR002347">
    <property type="entry name" value="SDR_fam"/>
</dbReference>
<sequence>MRQNSVLITGCTPGGIGYAVAKEFKARGLLVIATARSKAVVEELTADGLIAIQLDVTDTSSITACRQAVARLVDGKLDILMNNAGRGLSLPAIDSPLDQIRSVYETNVFAIMAMVNAFVDLLIPAQGLIINVSSITTLIPNVWGSVYASSKAAISSYSRTLRVELRPFGVRVQVIVAGAVKSNISDNTAKRTVLPADSLYRRALHLYERRKGFSQSKAAGSLPTNVFARKVVDKALASEMPLLWRNWFGRPDALYYGGMTRLLWWGSLLGDWVTDIGSWKAFRLFELQEIIERESRLTKHI</sequence>
<dbReference type="PANTHER" id="PTHR44169:SF6">
    <property type="entry name" value="NADPH-DEPENDENT 1-ACYLDIHYDROXYACETONE PHOSPHATE REDUCTASE"/>
    <property type="match status" value="1"/>
</dbReference>